<protein>
    <submittedName>
        <fullName evidence="3">Uncharacterized protein</fullName>
    </submittedName>
</protein>
<dbReference type="EMBL" id="HBIQ01013041">
    <property type="protein sequence ID" value="CAE0526707.1"/>
    <property type="molecule type" value="Transcribed_RNA"/>
</dbReference>
<organism evidence="3">
    <name type="scientific">Strombidinopsis acuminata</name>
    <dbReference type="NCBI Taxonomy" id="141414"/>
    <lineage>
        <taxon>Eukaryota</taxon>
        <taxon>Sar</taxon>
        <taxon>Alveolata</taxon>
        <taxon>Ciliophora</taxon>
        <taxon>Intramacronucleata</taxon>
        <taxon>Spirotrichea</taxon>
        <taxon>Choreotrichia</taxon>
        <taxon>Choreotrichida</taxon>
        <taxon>Strombidinopsidae</taxon>
        <taxon>Strombidinopsis</taxon>
    </lineage>
</organism>
<feature type="chain" id="PRO_5031336608" evidence="2">
    <location>
        <begin position="19"/>
        <end position="166"/>
    </location>
</feature>
<dbReference type="AlphaFoldDB" id="A0A7S3VYV6"/>
<feature type="region of interest" description="Disordered" evidence="1">
    <location>
        <begin position="141"/>
        <end position="166"/>
    </location>
</feature>
<feature type="signal peptide" evidence="2">
    <location>
        <begin position="1"/>
        <end position="18"/>
    </location>
</feature>
<keyword evidence="2" id="KW-0732">Signal</keyword>
<name>A0A7S3VYV6_9SPIT</name>
<evidence type="ECO:0000313" key="3">
    <source>
        <dbReference type="EMBL" id="CAE0526707.1"/>
    </source>
</evidence>
<proteinExistence type="predicted"/>
<sequence length="166" mass="17422">MARLTLAVVLALATSAAAFNVGGLPEHRVTKDVNAPQRFAAKEVKAPIDNGSSGVAAIAAAAVVGVLAGLLSGPTVASAVSSQPLPSFRVTRPEYMQGVDASNAAIWPGQTDFVTRSQMEALTFPQAREQLQQEQTAIKAAPSKERRVGKEQQKMQELATLTEIPS</sequence>
<gene>
    <name evidence="3" type="ORF">SACU0126_LOCUS4145</name>
</gene>
<evidence type="ECO:0000256" key="2">
    <source>
        <dbReference type="SAM" id="SignalP"/>
    </source>
</evidence>
<evidence type="ECO:0000256" key="1">
    <source>
        <dbReference type="SAM" id="MobiDB-lite"/>
    </source>
</evidence>
<feature type="compositionally biased region" description="Basic and acidic residues" evidence="1">
    <location>
        <begin position="142"/>
        <end position="154"/>
    </location>
</feature>
<accession>A0A7S3VYV6</accession>
<reference evidence="3" key="1">
    <citation type="submission" date="2021-01" db="EMBL/GenBank/DDBJ databases">
        <authorList>
            <person name="Corre E."/>
            <person name="Pelletier E."/>
            <person name="Niang G."/>
            <person name="Scheremetjew M."/>
            <person name="Finn R."/>
            <person name="Kale V."/>
            <person name="Holt S."/>
            <person name="Cochrane G."/>
            <person name="Meng A."/>
            <person name="Brown T."/>
            <person name="Cohen L."/>
        </authorList>
    </citation>
    <scope>NUCLEOTIDE SEQUENCE</scope>
    <source>
        <strain evidence="3">SPMC142</strain>
    </source>
</reference>